<organism evidence="1">
    <name type="scientific">Siphoviridae sp. ctVDC13</name>
    <dbReference type="NCBI Taxonomy" id="2827880"/>
    <lineage>
        <taxon>Viruses</taxon>
        <taxon>Duplodnaviria</taxon>
        <taxon>Heunggongvirae</taxon>
        <taxon>Uroviricota</taxon>
        <taxon>Caudoviricetes</taxon>
    </lineage>
</organism>
<sequence>MIGGNITAVLQKCIYSFNEIGEPIEDYAESISLLGFLDLSSGDSHYTNFNAKVQESTHIFICDYKDLKGYKADNSRLIVNGEVYDVTLIDDPMGLHQHLEIYLQYKGAQDERTV</sequence>
<dbReference type="InterPro" id="IPR038666">
    <property type="entry name" value="SSP1_head-tail_sf"/>
</dbReference>
<dbReference type="Gene3D" id="2.40.10.270">
    <property type="entry name" value="Bacteriophage SPP1 head-tail adaptor protein"/>
    <property type="match status" value="1"/>
</dbReference>
<proteinExistence type="predicted"/>
<accession>A0A8S5TBZ6</accession>
<name>A0A8S5TBZ6_9CAUD</name>
<evidence type="ECO:0000313" key="1">
    <source>
        <dbReference type="EMBL" id="DAF60837.1"/>
    </source>
</evidence>
<dbReference type="EMBL" id="BK032798">
    <property type="protein sequence ID" value="DAF60837.1"/>
    <property type="molecule type" value="Genomic_DNA"/>
</dbReference>
<reference evidence="1" key="1">
    <citation type="journal article" date="2021" name="Proc. Natl. Acad. Sci. U.S.A.">
        <title>A Catalog of Tens of Thousands of Viruses from Human Metagenomes Reveals Hidden Associations with Chronic Diseases.</title>
        <authorList>
            <person name="Tisza M.J."/>
            <person name="Buck C.B."/>
        </authorList>
    </citation>
    <scope>NUCLEOTIDE SEQUENCE</scope>
    <source>
        <strain evidence="1">CtVDC13</strain>
    </source>
</reference>
<protein>
    <submittedName>
        <fullName evidence="1">Head tail adaptor</fullName>
    </submittedName>
</protein>